<sequence length="1512" mass="152636">MVPSLVRPLTVVAALLTALFLGLVPTAAHADDVERPTQTPLVMAGVAGLQWSDVDAARTPNLWRLVGGGSVASVSVRTLTPTCPLDAWLSMSAGSRVSAAVDEDALPAPGPDEEDEGGGLAALGDQAAAVGCADMPLLPAAAEPTPVTVPGWNRLVDQDTTGPTADPGALGDLAAASGVCTTAAGPGGAVALADGSGDVTRYVTGAGDLTADDVAACPVTVVDLGELPDAATERTEALTVLDGAIGSLGALLPDGGRLVVAGISDTPNGPADLQVVADWTAPGGTATWLSSTSARWPGVVVSADLSATLADAITASATTPPGEPHPEQDEDDASADQEPSAFTGSPLERGDDRRLSVSRTVENRQYLGVLTEALPLMTPVLVGILALADVVVVAGLLVARRRAAGTTARQGVRGTQGAVSRRLAVAVLAVAASLPVAATLATLTRWWVGTTPVTLLAVALSGLALAAALAAWALRRVVPPGPWRLPTALAAVTWLVLTVDGLTGTTLQQGSLLGPAPSLGARFYGFSNSVFAVYSVAGLVLAAGLAALLRDAGVRRRTRVLVAAAVGLATTAVDGLPPFGADLGGILALLPAFAVLVAGVAGWRLTWRRVLAVVGVTVGAVALVSVVDWVLPGPGTHLGGFVQSVLDGDAFDVLAGKAAGAWATVANPAGAFAVVVCAVVGWAVLDPERARLRGVTAAYRADPLLRRAVLALVTVAVVGTVLNDSGIVVAVYVLLVATPLLVVGPLEHADATAAPPTRTEPTEPADPDDGAGAPRSGPLLARTPAVAVGVAAGLLVALLLGAAAVPARGLAGAGDVSGAGVEVLDAEPVVIIGTEGLSWADVDPAATPTLWGLLRDGASATGVTAAVTGASGDCPAAGWLGLSSGRSPVTGEPVDGTWTCTPWDVEPGSDGTAQVDGWDDLAALQSRSEFRPQLGVLGESLADGGTCATAVEPGAALALAGTDGTVERYRTLEAALADPDDAFSCPVTMVDAGAAPYHPTGESSTSRPVPDDATAGGEERVAALRAVDTTVRRVLAGVPDETTVMVLDVGNPAPGRPALGVGVVQTDTDTAPAYLTTSSTRWLGVVRLLDVPVTLVDAYGLPRPADFSGAPLTLADDRPSTTTATVRELDSLTARDHELRTTTGTITGIPAIVALLALALVALWLPRLRRRAPRAARAWSRALDVTLLVGASLPAATFLMTTWGWWRGENITLALWLSLGASTALVALVAALAPRWPVWTGPTVLATLTFAVLTLDALLGTPLHRGSPLGAAPTLGGRFYGFGNPTYSVYAVAAVVCAAGLGTVLARRLGRLAGGVAASVVGLVALVVSVLPSLGADVGGGLVLLPVMVVVVLAVVGARITWQRLLVAGGAGVLLVAAIGVLDWLRPATERSHLGSFVQSTIDGTGLETIGRKAGYAYRSLSGGFDAWLALAVVVLLVLALWGPRRWRPDWLARAEAAWPLLRPVLVALLIAGVGGAVANDYGIRVVSLMLFAAVPLVALVALRADDADPAG</sequence>
<feature type="transmembrane region" description="Helical" evidence="2">
    <location>
        <begin position="376"/>
        <end position="399"/>
    </location>
</feature>
<feature type="transmembrane region" description="Helical" evidence="2">
    <location>
        <begin position="1484"/>
        <end position="1503"/>
    </location>
</feature>
<keyword evidence="2" id="KW-0812">Transmembrane</keyword>
<evidence type="ECO:0000256" key="3">
    <source>
        <dbReference type="SAM" id="SignalP"/>
    </source>
</evidence>
<feature type="transmembrane region" description="Helical" evidence="2">
    <location>
        <begin position="1365"/>
        <end position="1385"/>
    </location>
</feature>
<evidence type="ECO:0000256" key="2">
    <source>
        <dbReference type="SAM" id="Phobius"/>
    </source>
</evidence>
<feature type="transmembrane region" description="Helical" evidence="2">
    <location>
        <begin position="1211"/>
        <end position="1232"/>
    </location>
</feature>
<protein>
    <submittedName>
        <fullName evidence="4">Uncharacterized protein</fullName>
    </submittedName>
</protein>
<dbReference type="InterPro" id="IPR017850">
    <property type="entry name" value="Alkaline_phosphatase_core_sf"/>
</dbReference>
<name>A0ABX5EI95_9MICO</name>
<comment type="caution">
    <text evidence="4">The sequence shown here is derived from an EMBL/GenBank/DDBJ whole genome shotgun (WGS) entry which is preliminary data.</text>
</comment>
<evidence type="ECO:0000313" key="5">
    <source>
        <dbReference type="Proteomes" id="UP000239895"/>
    </source>
</evidence>
<evidence type="ECO:0000313" key="4">
    <source>
        <dbReference type="EMBL" id="PRZ08478.1"/>
    </source>
</evidence>
<proteinExistence type="predicted"/>
<keyword evidence="3" id="KW-0732">Signal</keyword>
<feature type="region of interest" description="Disordered" evidence="1">
    <location>
        <begin position="994"/>
        <end position="1015"/>
    </location>
</feature>
<feature type="transmembrane region" description="Helical" evidence="2">
    <location>
        <begin position="610"/>
        <end position="631"/>
    </location>
</feature>
<feature type="transmembrane region" description="Helical" evidence="2">
    <location>
        <begin position="583"/>
        <end position="603"/>
    </location>
</feature>
<accession>A0ABX5EI95</accession>
<keyword evidence="2" id="KW-1133">Transmembrane helix</keyword>
<feature type="signal peptide" evidence="3">
    <location>
        <begin position="1"/>
        <end position="30"/>
    </location>
</feature>
<keyword evidence="2" id="KW-0472">Membrane</keyword>
<dbReference type="EMBL" id="PVTX01000002">
    <property type="protein sequence ID" value="PRZ08478.1"/>
    <property type="molecule type" value="Genomic_DNA"/>
</dbReference>
<feature type="transmembrane region" description="Helical" evidence="2">
    <location>
        <begin position="1244"/>
        <end position="1263"/>
    </location>
</feature>
<feature type="transmembrane region" description="Helical" evidence="2">
    <location>
        <begin position="523"/>
        <end position="548"/>
    </location>
</feature>
<feature type="chain" id="PRO_5046797619" evidence="3">
    <location>
        <begin position="31"/>
        <end position="1512"/>
    </location>
</feature>
<feature type="transmembrane region" description="Helical" evidence="2">
    <location>
        <begin position="704"/>
        <end position="721"/>
    </location>
</feature>
<feature type="transmembrane region" description="Helical" evidence="2">
    <location>
        <begin position="560"/>
        <end position="577"/>
    </location>
</feature>
<dbReference type="Proteomes" id="UP000239895">
    <property type="component" value="Unassembled WGS sequence"/>
</dbReference>
<feature type="region of interest" description="Disordered" evidence="1">
    <location>
        <begin position="316"/>
        <end position="355"/>
    </location>
</feature>
<keyword evidence="5" id="KW-1185">Reference proteome</keyword>
<feature type="transmembrane region" description="Helical" evidence="2">
    <location>
        <begin position="727"/>
        <end position="746"/>
    </location>
</feature>
<dbReference type="SUPFAM" id="SSF53649">
    <property type="entry name" value="Alkaline phosphatase-like"/>
    <property type="match status" value="1"/>
</dbReference>
<feature type="transmembrane region" description="Helical" evidence="2">
    <location>
        <begin position="1287"/>
        <end position="1305"/>
    </location>
</feature>
<evidence type="ECO:0000256" key="1">
    <source>
        <dbReference type="SAM" id="MobiDB-lite"/>
    </source>
</evidence>
<feature type="transmembrane region" description="Helical" evidence="2">
    <location>
        <begin position="1427"/>
        <end position="1445"/>
    </location>
</feature>
<feature type="transmembrane region" description="Helical" evidence="2">
    <location>
        <begin position="785"/>
        <end position="805"/>
    </location>
</feature>
<feature type="transmembrane region" description="Helical" evidence="2">
    <location>
        <begin position="1145"/>
        <end position="1165"/>
    </location>
</feature>
<reference evidence="4 5" key="1">
    <citation type="submission" date="2018-03" db="EMBL/GenBank/DDBJ databases">
        <title>Comparative analysis of microorganisms from saline springs in Andes Mountain Range, Colombia.</title>
        <authorList>
            <person name="Rubin E."/>
        </authorList>
    </citation>
    <scope>NUCLEOTIDE SEQUENCE [LARGE SCALE GENOMIC DNA]</scope>
    <source>
        <strain evidence="4 5">CG 23</strain>
    </source>
</reference>
<feature type="transmembrane region" description="Helical" evidence="2">
    <location>
        <begin position="1185"/>
        <end position="1205"/>
    </location>
</feature>
<feature type="transmembrane region" description="Helical" evidence="2">
    <location>
        <begin position="661"/>
        <end position="684"/>
    </location>
</feature>
<dbReference type="Gene3D" id="3.40.720.10">
    <property type="entry name" value="Alkaline Phosphatase, subunit A"/>
    <property type="match status" value="1"/>
</dbReference>
<feature type="transmembrane region" description="Helical" evidence="2">
    <location>
        <begin position="453"/>
        <end position="473"/>
    </location>
</feature>
<feature type="transmembrane region" description="Helical" evidence="2">
    <location>
        <begin position="1457"/>
        <end position="1478"/>
    </location>
</feature>
<feature type="transmembrane region" description="Helical" evidence="2">
    <location>
        <begin position="423"/>
        <end position="447"/>
    </location>
</feature>
<feature type="transmembrane region" description="Helical" evidence="2">
    <location>
        <begin position="1338"/>
        <end position="1358"/>
    </location>
</feature>
<feature type="transmembrane region" description="Helical" evidence="2">
    <location>
        <begin position="485"/>
        <end position="503"/>
    </location>
</feature>
<gene>
    <name evidence="4" type="ORF">BCL65_10220</name>
</gene>
<feature type="transmembrane region" description="Helical" evidence="2">
    <location>
        <begin position="1312"/>
        <end position="1332"/>
    </location>
</feature>
<organism evidence="4 5">
    <name type="scientific">Isoptericola halotolerans</name>
    <dbReference type="NCBI Taxonomy" id="300560"/>
    <lineage>
        <taxon>Bacteria</taxon>
        <taxon>Bacillati</taxon>
        <taxon>Actinomycetota</taxon>
        <taxon>Actinomycetes</taxon>
        <taxon>Micrococcales</taxon>
        <taxon>Promicromonosporaceae</taxon>
        <taxon>Isoptericola</taxon>
    </lineage>
</organism>
<feature type="region of interest" description="Disordered" evidence="1">
    <location>
        <begin position="751"/>
        <end position="776"/>
    </location>
</feature>